<accession>A0ABV0CDC2</accession>
<dbReference type="EMBL" id="JAYFSJ010000001">
    <property type="protein sequence ID" value="MEN7429199.1"/>
    <property type="molecule type" value="Genomic_DNA"/>
</dbReference>
<evidence type="ECO:0000256" key="1">
    <source>
        <dbReference type="SAM" id="MobiDB-lite"/>
    </source>
</evidence>
<gene>
    <name evidence="2" type="ORF">VA599_00490</name>
</gene>
<organism evidence="2 3">
    <name type="scientific">Chromobacterium indicum</name>
    <dbReference type="NCBI Taxonomy" id="3110228"/>
    <lineage>
        <taxon>Bacteria</taxon>
        <taxon>Pseudomonadati</taxon>
        <taxon>Pseudomonadota</taxon>
        <taxon>Betaproteobacteria</taxon>
        <taxon>Neisseriales</taxon>
        <taxon>Chromobacteriaceae</taxon>
        <taxon>Chromobacterium</taxon>
    </lineage>
</organism>
<name>A0ABV0CDC2_9NEIS</name>
<proteinExistence type="predicted"/>
<dbReference type="Proteomes" id="UP001405405">
    <property type="component" value="Unassembled WGS sequence"/>
</dbReference>
<feature type="region of interest" description="Disordered" evidence="1">
    <location>
        <begin position="86"/>
        <end position="109"/>
    </location>
</feature>
<keyword evidence="3" id="KW-1185">Reference proteome</keyword>
<sequence>MQPNINPAALAEEIKAAIRELVGDSSYPDLLAAVDKLAAEANASQQAGEFAQLILHDNITAMQAAWLEWKHGAGADSAMEWIENTLDGPGLIPEEDEPNSQNAQAWHDANCSRALKQKLEASNG</sequence>
<protein>
    <submittedName>
        <fullName evidence="2">Uncharacterized protein</fullName>
    </submittedName>
</protein>
<reference evidence="2 3" key="1">
    <citation type="submission" date="2023-12" db="EMBL/GenBank/DDBJ databases">
        <title>Chromobacterium sp. strain TRC.1.1.SA producing antimicrobial pigment.</title>
        <authorList>
            <person name="Verma N."/>
            <person name="Choksket S."/>
            <person name="Pinnaka A.K."/>
            <person name="Korpole S."/>
        </authorList>
    </citation>
    <scope>NUCLEOTIDE SEQUENCE [LARGE SCALE GENOMIC DNA]</scope>
    <source>
        <strain evidence="2 3">TRC1.1.SA</strain>
    </source>
</reference>
<dbReference type="RefSeq" id="WP_346787310.1">
    <property type="nucleotide sequence ID" value="NZ_JAYFSJ010000001.1"/>
</dbReference>
<comment type="caution">
    <text evidence="2">The sequence shown here is derived from an EMBL/GenBank/DDBJ whole genome shotgun (WGS) entry which is preliminary data.</text>
</comment>
<evidence type="ECO:0000313" key="3">
    <source>
        <dbReference type="Proteomes" id="UP001405405"/>
    </source>
</evidence>
<evidence type="ECO:0000313" key="2">
    <source>
        <dbReference type="EMBL" id="MEN7429199.1"/>
    </source>
</evidence>